<sequence>MVSEINFISEINSKLMNWKLKVRIVRLWKNPDRDRPDNPFSIEIVLMNEKGDRIHASIGRSFIQRFKQEIEEMGLYLMNNFVVCSNNMKLKTKDHKFKLMFTHKTTVDEIHDPQFNMCIFKFRTYEQLSNPQEFDNTELFDVIGEVVSYEDVQSIKQDDNIRMYMNIEIQDYESNNISATLWGDFVEQIKPYLNGSNDKPVVVVMQLRAEQYSVRNTWHASKLWINSNLPQVVDFCSRMVSVRRESSQRITQISSQKTHSVANKLASGIPTFYFIFLLFNYLSHLSLHNNCIYNFYEQLGNYWVVATIIHVELDRGWCYLACKNCSKKLEKAGNKFYCKKCEQIQSATHRYDCNLYFLYYYMILKIQTLSRYRLQVKVMDCTGTISLLLWDKDATKIIGKSANDLKDVVFEV</sequence>
<gene>
    <name evidence="2" type="primary">LOC107764584</name>
</gene>
<name>A0AC58RP48_TOBAC</name>
<keyword evidence="1" id="KW-1185">Reference proteome</keyword>
<evidence type="ECO:0000313" key="1">
    <source>
        <dbReference type="Proteomes" id="UP000790787"/>
    </source>
</evidence>
<reference evidence="1" key="1">
    <citation type="journal article" date="2014" name="Nat. Commun.">
        <title>The tobacco genome sequence and its comparison with those of tomato and potato.</title>
        <authorList>
            <person name="Sierro N."/>
            <person name="Battey J.N."/>
            <person name="Ouadi S."/>
            <person name="Bakaher N."/>
            <person name="Bovet L."/>
            <person name="Willig A."/>
            <person name="Goepfert S."/>
            <person name="Peitsch M.C."/>
            <person name="Ivanov N.V."/>
        </authorList>
    </citation>
    <scope>NUCLEOTIDE SEQUENCE [LARGE SCALE GENOMIC DNA]</scope>
</reference>
<dbReference type="Proteomes" id="UP000790787">
    <property type="component" value="Chromosome 7"/>
</dbReference>
<organism evidence="1 2">
    <name type="scientific">Nicotiana tabacum</name>
    <name type="common">Common tobacco</name>
    <dbReference type="NCBI Taxonomy" id="4097"/>
    <lineage>
        <taxon>Eukaryota</taxon>
        <taxon>Viridiplantae</taxon>
        <taxon>Streptophyta</taxon>
        <taxon>Embryophyta</taxon>
        <taxon>Tracheophyta</taxon>
        <taxon>Spermatophyta</taxon>
        <taxon>Magnoliopsida</taxon>
        <taxon>eudicotyledons</taxon>
        <taxon>Gunneridae</taxon>
        <taxon>Pentapetalae</taxon>
        <taxon>asterids</taxon>
        <taxon>lamiids</taxon>
        <taxon>Solanales</taxon>
        <taxon>Solanaceae</taxon>
        <taxon>Nicotianoideae</taxon>
        <taxon>Nicotianeae</taxon>
        <taxon>Nicotiana</taxon>
    </lineage>
</organism>
<evidence type="ECO:0000313" key="2">
    <source>
        <dbReference type="RefSeq" id="XP_075074509.1"/>
    </source>
</evidence>
<protein>
    <submittedName>
        <fullName evidence="2">Replication protein A 70 kDa DNA-binding subunit B-like</fullName>
    </submittedName>
</protein>
<proteinExistence type="predicted"/>
<reference evidence="2" key="2">
    <citation type="submission" date="2025-08" db="UniProtKB">
        <authorList>
            <consortium name="RefSeq"/>
        </authorList>
    </citation>
    <scope>IDENTIFICATION</scope>
    <source>
        <tissue evidence="2">Leaf</tissue>
    </source>
</reference>
<accession>A0AC58RP48</accession>
<dbReference type="RefSeq" id="XP_075074509.1">
    <property type="nucleotide sequence ID" value="XM_075218408.1"/>
</dbReference>